<comment type="function">
    <text evidence="1">Exhibits natriuretic and vasodepressant activity. Has cGMP-stimulating activity. May help to regulate body fluid homeostasis in a variety of aquatic environments.</text>
</comment>
<dbReference type="InterPro" id="IPR030480">
    <property type="entry name" value="Natr_peptide_CS"/>
</dbReference>
<reference evidence="13 14" key="1">
    <citation type="journal article" date="2021" name="G3 (Bethesda)">
        <title>Improved contiguity of the threespine stickleback genome using long-read sequencing.</title>
        <authorList>
            <person name="Nath S."/>
            <person name="Shaw D.E."/>
            <person name="White M.A."/>
        </authorList>
    </citation>
    <scope>NUCLEOTIDE SEQUENCE [LARGE SCALE GENOMIC DNA]</scope>
    <source>
        <strain evidence="13 14">Lake Benthic</strain>
    </source>
</reference>
<evidence type="ECO:0000256" key="1">
    <source>
        <dbReference type="ARBA" id="ARBA00002179"/>
    </source>
</evidence>
<dbReference type="PROSITE" id="PS00263">
    <property type="entry name" value="NATRIURETIC_PEPTIDE"/>
    <property type="match status" value="1"/>
</dbReference>
<evidence type="ECO:0000313" key="13">
    <source>
        <dbReference type="Ensembl" id="ENSGACP00000035459.1"/>
    </source>
</evidence>
<name>A0AAQ4P916_GASAC</name>
<dbReference type="AlphaFoldDB" id="A0AAQ4P916"/>
<keyword evidence="6" id="KW-0372">Hormone</keyword>
<keyword evidence="9" id="KW-1015">Disulfide bond</keyword>
<dbReference type="PANTHER" id="PTHR12167:SF5">
    <property type="entry name" value="C-TYPE NATRIURETIC PEPTIDE 3-LIKE PRECURSOR"/>
    <property type="match status" value="1"/>
</dbReference>
<dbReference type="GO" id="GO:0005576">
    <property type="term" value="C:extracellular region"/>
    <property type="evidence" value="ECO:0007669"/>
    <property type="project" value="UniProtKB-SubCell"/>
</dbReference>
<organism evidence="13 14">
    <name type="scientific">Gasterosteus aculeatus aculeatus</name>
    <name type="common">three-spined stickleback</name>
    <dbReference type="NCBI Taxonomy" id="481459"/>
    <lineage>
        <taxon>Eukaryota</taxon>
        <taxon>Metazoa</taxon>
        <taxon>Chordata</taxon>
        <taxon>Craniata</taxon>
        <taxon>Vertebrata</taxon>
        <taxon>Euteleostomi</taxon>
        <taxon>Actinopterygii</taxon>
        <taxon>Neopterygii</taxon>
        <taxon>Teleostei</taxon>
        <taxon>Neoteleostei</taxon>
        <taxon>Acanthomorphata</taxon>
        <taxon>Eupercaria</taxon>
        <taxon>Perciformes</taxon>
        <taxon>Cottioidei</taxon>
        <taxon>Gasterosteales</taxon>
        <taxon>Gasterosteidae</taxon>
        <taxon>Gasterosteus</taxon>
    </lineage>
</organism>
<keyword evidence="4" id="KW-0964">Secreted</keyword>
<reference evidence="13" key="3">
    <citation type="submission" date="2025-09" db="UniProtKB">
        <authorList>
            <consortium name="Ensembl"/>
        </authorList>
    </citation>
    <scope>IDENTIFICATION</scope>
</reference>
<feature type="signal peptide" evidence="12">
    <location>
        <begin position="1"/>
        <end position="21"/>
    </location>
</feature>
<keyword evidence="8 10" id="KW-0838">Vasoactive</keyword>
<dbReference type="GO" id="GO:0007168">
    <property type="term" value="P:receptor guanylyl cyclase signaling pathway"/>
    <property type="evidence" value="ECO:0007669"/>
    <property type="project" value="TreeGrafter"/>
</dbReference>
<dbReference type="RefSeq" id="XP_040049153.1">
    <property type="nucleotide sequence ID" value="XM_040193219.1"/>
</dbReference>
<evidence type="ECO:0000256" key="12">
    <source>
        <dbReference type="SAM" id="SignalP"/>
    </source>
</evidence>
<evidence type="ECO:0000313" key="14">
    <source>
        <dbReference type="Proteomes" id="UP000007635"/>
    </source>
</evidence>
<keyword evidence="7 12" id="KW-0732">Signal</keyword>
<evidence type="ECO:0000256" key="4">
    <source>
        <dbReference type="ARBA" id="ARBA00022525"/>
    </source>
</evidence>
<feature type="region of interest" description="Disordered" evidence="11">
    <location>
        <begin position="45"/>
        <end position="75"/>
    </location>
</feature>
<protein>
    <recommendedName>
        <fullName evidence="15">Natriuretic peptide A-like</fullName>
    </recommendedName>
</protein>
<evidence type="ECO:0000256" key="10">
    <source>
        <dbReference type="RuleBase" id="RU003686"/>
    </source>
</evidence>
<keyword evidence="14" id="KW-1185">Reference proteome</keyword>
<proteinExistence type="inferred from homology"/>
<dbReference type="SMART" id="SM00183">
    <property type="entry name" value="NAT_PEP"/>
    <property type="match status" value="1"/>
</dbReference>
<dbReference type="InterPro" id="IPR000663">
    <property type="entry name" value="Natr_peptide"/>
</dbReference>
<dbReference type="Pfam" id="PF00212">
    <property type="entry name" value="ANP"/>
    <property type="match status" value="1"/>
</dbReference>
<evidence type="ECO:0000256" key="5">
    <source>
        <dbReference type="ARBA" id="ARBA00022685"/>
    </source>
</evidence>
<dbReference type="InterPro" id="IPR002406">
    <property type="entry name" value="C_natriurtcpep"/>
</dbReference>
<comment type="similarity">
    <text evidence="3 10">Belongs to the natriuretic peptide family.</text>
</comment>
<dbReference type="Ensembl" id="ENSGACT00000037139.1">
    <property type="protein sequence ID" value="ENSGACP00000035459.1"/>
    <property type="gene ID" value="ENSGACG00000032484.1"/>
</dbReference>
<keyword evidence="5" id="KW-0165">Cleavage on pair of basic residues</keyword>
<comment type="subcellular location">
    <subcellularLocation>
        <location evidence="2 10">Secreted</location>
    </subcellularLocation>
</comment>
<dbReference type="PANTHER" id="PTHR12167">
    <property type="entry name" value="C-TYPE NATRIURETIC PEPTIDE"/>
    <property type="match status" value="1"/>
</dbReference>
<sequence length="126" mass="14297">MNAKLFICCSSLLLLVNYVGAKPASDLQSLNQLLQDEIHSAPFYASDEKELQRKDADTDKTWEERPWDSSDPSNSALEARESILAHLFRDLVRTSKRSWSRNKKGRMRSCFGVRLERIGSFSGLGC</sequence>
<evidence type="ECO:0000256" key="6">
    <source>
        <dbReference type="ARBA" id="ARBA00022702"/>
    </source>
</evidence>
<dbReference type="GO" id="GO:0097746">
    <property type="term" value="P:blood vessel diameter maintenance"/>
    <property type="evidence" value="ECO:0007669"/>
    <property type="project" value="UniProtKB-KW"/>
</dbReference>
<dbReference type="Proteomes" id="UP000007635">
    <property type="component" value="Chromosome XII"/>
</dbReference>
<dbReference type="GeneTree" id="ENSGT00530000065390"/>
<dbReference type="GO" id="GO:0006182">
    <property type="term" value="P:cGMP biosynthetic process"/>
    <property type="evidence" value="ECO:0007669"/>
    <property type="project" value="TreeGrafter"/>
</dbReference>
<dbReference type="KEGG" id="gat:120829246"/>
<dbReference type="GO" id="GO:0005179">
    <property type="term" value="F:hormone activity"/>
    <property type="evidence" value="ECO:0007669"/>
    <property type="project" value="UniProtKB-KW"/>
</dbReference>
<evidence type="ECO:0000256" key="8">
    <source>
        <dbReference type="ARBA" id="ARBA00022858"/>
    </source>
</evidence>
<dbReference type="CTD" id="567953"/>
<evidence type="ECO:0000256" key="11">
    <source>
        <dbReference type="SAM" id="MobiDB-lite"/>
    </source>
</evidence>
<evidence type="ECO:0000256" key="7">
    <source>
        <dbReference type="ARBA" id="ARBA00022729"/>
    </source>
</evidence>
<feature type="compositionally biased region" description="Basic and acidic residues" evidence="11">
    <location>
        <begin position="46"/>
        <end position="68"/>
    </location>
</feature>
<feature type="chain" id="PRO_5042928893" description="Natriuretic peptide A-like" evidence="12">
    <location>
        <begin position="22"/>
        <end position="126"/>
    </location>
</feature>
<evidence type="ECO:0000256" key="3">
    <source>
        <dbReference type="ARBA" id="ARBA00009041"/>
    </source>
</evidence>
<dbReference type="PRINTS" id="PR00713">
    <property type="entry name" value="CNATPEPTIDE"/>
</dbReference>
<reference evidence="13" key="2">
    <citation type="submission" date="2025-08" db="UniProtKB">
        <authorList>
            <consortium name="Ensembl"/>
        </authorList>
    </citation>
    <scope>IDENTIFICATION</scope>
</reference>
<evidence type="ECO:0000256" key="2">
    <source>
        <dbReference type="ARBA" id="ARBA00004613"/>
    </source>
</evidence>
<evidence type="ECO:0008006" key="15">
    <source>
        <dbReference type="Google" id="ProtNLM"/>
    </source>
</evidence>
<accession>A0AAQ4P916</accession>
<dbReference type="GeneID" id="120829246"/>
<evidence type="ECO:0000256" key="9">
    <source>
        <dbReference type="ARBA" id="ARBA00023157"/>
    </source>
</evidence>